<evidence type="ECO:0000313" key="2">
    <source>
        <dbReference type="EMBL" id="NMF25587.1"/>
    </source>
</evidence>
<evidence type="ECO:0000313" key="3">
    <source>
        <dbReference type="Proteomes" id="UP000565613"/>
    </source>
</evidence>
<name>A0A7X9Y048_9ACTN</name>
<reference evidence="2 3" key="1">
    <citation type="submission" date="2020-04" db="EMBL/GenBank/DDBJ databases">
        <authorList>
            <person name="Hitch T.C.A."/>
            <person name="Wylensek D."/>
            <person name="Clavel T."/>
        </authorList>
    </citation>
    <scope>NUCLEOTIDE SEQUENCE [LARGE SCALE GENOMIC DNA]</scope>
    <source>
        <strain evidence="2 3">105184</strain>
    </source>
</reference>
<comment type="caution">
    <text evidence="2">The sequence shown here is derived from an EMBL/GenBank/DDBJ whole genome shotgun (WGS) entry which is preliminary data.</text>
</comment>
<proteinExistence type="predicted"/>
<dbReference type="RefSeq" id="WP_170103653.1">
    <property type="nucleotide sequence ID" value="NZ_JABAGR010000003.1"/>
</dbReference>
<keyword evidence="1" id="KW-1133">Transmembrane helix</keyword>
<dbReference type="AlphaFoldDB" id="A0A7X9Y048"/>
<keyword evidence="1" id="KW-0812">Transmembrane</keyword>
<evidence type="ECO:0000256" key="1">
    <source>
        <dbReference type="SAM" id="Phobius"/>
    </source>
</evidence>
<accession>A0A7X9Y048</accession>
<sequence>MEHTAKRRRLTRRTVDVALLLAMVTLMSHQVAGGALHEWLGLGTLALIVAHLVLLALGVAVAGFGLATFLRNDIVGYMAMSTPFASYDLSNPPALVLVENASVIALFAFASYHVTRIRYQVSNQRRRACTTRP</sequence>
<keyword evidence="1" id="KW-0472">Membrane</keyword>
<feature type="transmembrane region" description="Helical" evidence="1">
    <location>
        <begin position="43"/>
        <end position="70"/>
    </location>
</feature>
<dbReference type="Proteomes" id="UP000565613">
    <property type="component" value="Unassembled WGS sequence"/>
</dbReference>
<gene>
    <name evidence="2" type="ORF">HF885_03900</name>
</gene>
<organism evidence="2 3">
    <name type="scientific">Parafannyhessea umbonata</name>
    <dbReference type="NCBI Taxonomy" id="604330"/>
    <lineage>
        <taxon>Bacteria</taxon>
        <taxon>Bacillati</taxon>
        <taxon>Actinomycetota</taxon>
        <taxon>Coriobacteriia</taxon>
        <taxon>Coriobacteriales</taxon>
        <taxon>Atopobiaceae</taxon>
        <taxon>Parafannyhessea</taxon>
    </lineage>
</organism>
<protein>
    <submittedName>
        <fullName evidence="2">Uncharacterized protein</fullName>
    </submittedName>
</protein>
<dbReference type="EMBL" id="JABAGR010000003">
    <property type="protein sequence ID" value="NMF25587.1"/>
    <property type="molecule type" value="Genomic_DNA"/>
</dbReference>